<dbReference type="SUPFAM" id="SSF55811">
    <property type="entry name" value="Nudix"/>
    <property type="match status" value="1"/>
</dbReference>
<comment type="cofactor">
    <cofactor evidence="1">
        <name>Mg(2+)</name>
        <dbReference type="ChEBI" id="CHEBI:18420"/>
    </cofactor>
</comment>
<keyword evidence="6" id="KW-1185">Reference proteome</keyword>
<dbReference type="EMBL" id="JAECVW010000004">
    <property type="protein sequence ID" value="MBH8595545.1"/>
    <property type="molecule type" value="Genomic_DNA"/>
</dbReference>
<dbReference type="RefSeq" id="WP_181733044.1">
    <property type="nucleotide sequence ID" value="NZ_JACEIR010000017.1"/>
</dbReference>
<protein>
    <submittedName>
        <fullName evidence="5">NUDIX domain-containing protein</fullName>
    </submittedName>
</protein>
<dbReference type="Pfam" id="PF00293">
    <property type="entry name" value="NUDIX"/>
    <property type="match status" value="1"/>
</dbReference>
<evidence type="ECO:0000259" key="4">
    <source>
        <dbReference type="PROSITE" id="PS51462"/>
    </source>
</evidence>
<sequence>MKTRETARIVLLNEQDRILLFKMKDPSVTSKENPAGEPVWFPPGGGVEENESYLEAAKRELWEETGLADGVNWGPLVWIRDIHLFVHQRKTRFIEYYYVARVQGKQISTDHFTEVEKETYQAHHWWSVDEIMNTQELIFPKQLGQRLILLLKGEYPAEPIAIE</sequence>
<dbReference type="InterPro" id="IPR000086">
    <property type="entry name" value="NUDIX_hydrolase_dom"/>
</dbReference>
<accession>A0A8I1DFG4</accession>
<evidence type="ECO:0000256" key="1">
    <source>
        <dbReference type="ARBA" id="ARBA00001946"/>
    </source>
</evidence>
<dbReference type="PANTHER" id="PTHR43046:SF12">
    <property type="entry name" value="GDP-MANNOSE MANNOSYL HYDROLASE"/>
    <property type="match status" value="1"/>
</dbReference>
<name>A0A8I1DFG4_THEIN</name>
<dbReference type="PROSITE" id="PS51462">
    <property type="entry name" value="NUDIX"/>
    <property type="match status" value="1"/>
</dbReference>
<keyword evidence="2" id="KW-0378">Hydrolase</keyword>
<dbReference type="Proteomes" id="UP000633619">
    <property type="component" value="Unassembled WGS sequence"/>
</dbReference>
<dbReference type="AlphaFoldDB" id="A0A8I1DFG4"/>
<evidence type="ECO:0000256" key="3">
    <source>
        <dbReference type="ARBA" id="ARBA00022842"/>
    </source>
</evidence>
<keyword evidence="3" id="KW-0460">Magnesium</keyword>
<dbReference type="InterPro" id="IPR015797">
    <property type="entry name" value="NUDIX_hydrolase-like_dom_sf"/>
</dbReference>
<dbReference type="Gene3D" id="3.90.79.10">
    <property type="entry name" value="Nucleoside Triphosphate Pyrophosphohydrolase"/>
    <property type="match status" value="1"/>
</dbReference>
<dbReference type="InterPro" id="IPR020084">
    <property type="entry name" value="NUDIX_hydrolase_CS"/>
</dbReference>
<dbReference type="PANTHER" id="PTHR43046">
    <property type="entry name" value="GDP-MANNOSE MANNOSYL HYDROLASE"/>
    <property type="match status" value="1"/>
</dbReference>
<organism evidence="5 6">
    <name type="scientific">Thermoactinomyces intermedius</name>
    <dbReference type="NCBI Taxonomy" id="2024"/>
    <lineage>
        <taxon>Bacteria</taxon>
        <taxon>Bacillati</taxon>
        <taxon>Bacillota</taxon>
        <taxon>Bacilli</taxon>
        <taxon>Bacillales</taxon>
        <taxon>Thermoactinomycetaceae</taxon>
        <taxon>Thermoactinomyces</taxon>
    </lineage>
</organism>
<evidence type="ECO:0000256" key="2">
    <source>
        <dbReference type="ARBA" id="ARBA00022801"/>
    </source>
</evidence>
<gene>
    <name evidence="5" type="ORF">I8U20_09395</name>
</gene>
<comment type="caution">
    <text evidence="5">The sequence shown here is derived from an EMBL/GenBank/DDBJ whole genome shotgun (WGS) entry which is preliminary data.</text>
</comment>
<proteinExistence type="predicted"/>
<dbReference type="PROSITE" id="PS00893">
    <property type="entry name" value="NUDIX_BOX"/>
    <property type="match status" value="1"/>
</dbReference>
<feature type="domain" description="Nudix hydrolase" evidence="4">
    <location>
        <begin position="2"/>
        <end position="149"/>
    </location>
</feature>
<dbReference type="CDD" id="cd04685">
    <property type="entry name" value="NUDIX_Hydrolase"/>
    <property type="match status" value="1"/>
</dbReference>
<dbReference type="GO" id="GO:0016787">
    <property type="term" value="F:hydrolase activity"/>
    <property type="evidence" value="ECO:0007669"/>
    <property type="project" value="UniProtKB-KW"/>
</dbReference>
<evidence type="ECO:0000313" key="6">
    <source>
        <dbReference type="Proteomes" id="UP000633619"/>
    </source>
</evidence>
<reference evidence="5 6" key="1">
    <citation type="submission" date="2020-12" db="EMBL/GenBank/DDBJ databases">
        <title>WGS of Thermoactinomyces spp.</title>
        <authorList>
            <person name="Cheng K."/>
        </authorList>
    </citation>
    <scope>NUCLEOTIDE SEQUENCE [LARGE SCALE GENOMIC DNA]</scope>
    <source>
        <strain evidence="6">CICC 10671\DSM 43846</strain>
    </source>
</reference>
<evidence type="ECO:0000313" key="5">
    <source>
        <dbReference type="EMBL" id="MBH8595545.1"/>
    </source>
</evidence>